<feature type="region of interest" description="Disordered" evidence="1">
    <location>
        <begin position="61"/>
        <end position="80"/>
    </location>
</feature>
<name>A0A371CVM2_9APHY</name>
<dbReference type="Proteomes" id="UP000256964">
    <property type="component" value="Unassembled WGS sequence"/>
</dbReference>
<evidence type="ECO:0000313" key="2">
    <source>
        <dbReference type="EMBL" id="RDX44332.1"/>
    </source>
</evidence>
<dbReference type="AlphaFoldDB" id="A0A371CVM2"/>
<gene>
    <name evidence="2" type="ORF">OH76DRAFT_1102756</name>
</gene>
<protein>
    <submittedName>
        <fullName evidence="2">Uncharacterized protein</fullName>
    </submittedName>
</protein>
<organism evidence="2 3">
    <name type="scientific">Lentinus brumalis</name>
    <dbReference type="NCBI Taxonomy" id="2498619"/>
    <lineage>
        <taxon>Eukaryota</taxon>
        <taxon>Fungi</taxon>
        <taxon>Dikarya</taxon>
        <taxon>Basidiomycota</taxon>
        <taxon>Agaricomycotina</taxon>
        <taxon>Agaricomycetes</taxon>
        <taxon>Polyporales</taxon>
        <taxon>Polyporaceae</taxon>
        <taxon>Lentinus</taxon>
    </lineage>
</organism>
<proteinExistence type="predicted"/>
<accession>A0A371CVM2</accession>
<reference evidence="2 3" key="1">
    <citation type="journal article" date="2018" name="Biotechnol. Biofuels">
        <title>Integrative visual omics of the white-rot fungus Polyporus brumalis exposes the biotechnological potential of its oxidative enzymes for delignifying raw plant biomass.</title>
        <authorList>
            <person name="Miyauchi S."/>
            <person name="Rancon A."/>
            <person name="Drula E."/>
            <person name="Hage H."/>
            <person name="Chaduli D."/>
            <person name="Favel A."/>
            <person name="Grisel S."/>
            <person name="Henrissat B."/>
            <person name="Herpoel-Gimbert I."/>
            <person name="Ruiz-Duenas F.J."/>
            <person name="Chevret D."/>
            <person name="Hainaut M."/>
            <person name="Lin J."/>
            <person name="Wang M."/>
            <person name="Pangilinan J."/>
            <person name="Lipzen A."/>
            <person name="Lesage-Meessen L."/>
            <person name="Navarro D."/>
            <person name="Riley R."/>
            <person name="Grigoriev I.V."/>
            <person name="Zhou S."/>
            <person name="Raouche S."/>
            <person name="Rosso M.N."/>
        </authorList>
    </citation>
    <scope>NUCLEOTIDE SEQUENCE [LARGE SCALE GENOMIC DNA]</scope>
    <source>
        <strain evidence="2 3">BRFM 1820</strain>
    </source>
</reference>
<keyword evidence="3" id="KW-1185">Reference proteome</keyword>
<sequence length="80" mass="8758">MTLCAWSTADPQTCPALRTGGEPIGDSDCRVLTRVLTNERASQEPTFFVFERQQARTEHVHNLLPGQSSIRAAAGSRAED</sequence>
<dbReference type="EMBL" id="KZ857451">
    <property type="protein sequence ID" value="RDX44332.1"/>
    <property type="molecule type" value="Genomic_DNA"/>
</dbReference>
<evidence type="ECO:0000256" key="1">
    <source>
        <dbReference type="SAM" id="MobiDB-lite"/>
    </source>
</evidence>
<evidence type="ECO:0000313" key="3">
    <source>
        <dbReference type="Proteomes" id="UP000256964"/>
    </source>
</evidence>